<gene>
    <name evidence="1" type="ORF">D5H75_01870</name>
</gene>
<keyword evidence="2" id="KW-1185">Reference proteome</keyword>
<evidence type="ECO:0000313" key="2">
    <source>
        <dbReference type="Proteomes" id="UP000265768"/>
    </source>
</evidence>
<dbReference type="RefSeq" id="WP_119924539.1">
    <property type="nucleotide sequence ID" value="NZ_QZEY01000001.1"/>
</dbReference>
<dbReference type="Proteomes" id="UP000265768">
    <property type="component" value="Unassembled WGS sequence"/>
</dbReference>
<dbReference type="AlphaFoldDB" id="A0A3A4BBU2"/>
<accession>A0A3A4BBU2</accession>
<comment type="caution">
    <text evidence="1">The sequence shown here is derived from an EMBL/GenBank/DDBJ whole genome shotgun (WGS) entry which is preliminary data.</text>
</comment>
<name>A0A3A4BBU2_9ACTN</name>
<protein>
    <submittedName>
        <fullName evidence="1">Uncharacterized protein</fullName>
    </submittedName>
</protein>
<evidence type="ECO:0000313" key="1">
    <source>
        <dbReference type="EMBL" id="RJL35566.1"/>
    </source>
</evidence>
<organism evidence="1 2">
    <name type="scientific">Bailinhaonella thermotolerans</name>
    <dbReference type="NCBI Taxonomy" id="1070861"/>
    <lineage>
        <taxon>Bacteria</taxon>
        <taxon>Bacillati</taxon>
        <taxon>Actinomycetota</taxon>
        <taxon>Actinomycetes</taxon>
        <taxon>Streptosporangiales</taxon>
        <taxon>Streptosporangiaceae</taxon>
        <taxon>Bailinhaonella</taxon>
    </lineage>
</organism>
<proteinExistence type="predicted"/>
<sequence length="160" mass="17809">MLGTVWDRHHVLSHFGHPLPVPIRQRLDEHWVIERSAGLASRVVEGTSQFAGPGRTVLADLYTAPRSAAELIASFTGEAPRVAEDHRITEEVPGGSRHAFWLTATVEGRERHELYGFTAHDGRILAVACMYDNPDDLAWAQHVWRSATLTPHTPRHQPSG</sequence>
<reference evidence="1 2" key="1">
    <citation type="submission" date="2018-09" db="EMBL/GenBank/DDBJ databases">
        <title>YIM 75507 draft genome.</title>
        <authorList>
            <person name="Tang S."/>
            <person name="Feng Y."/>
        </authorList>
    </citation>
    <scope>NUCLEOTIDE SEQUENCE [LARGE SCALE GENOMIC DNA]</scope>
    <source>
        <strain evidence="1 2">YIM 75507</strain>
    </source>
</reference>
<dbReference type="OrthoDB" id="3523497at2"/>
<dbReference type="EMBL" id="QZEY01000001">
    <property type="protein sequence ID" value="RJL35566.1"/>
    <property type="molecule type" value="Genomic_DNA"/>
</dbReference>